<protein>
    <submittedName>
        <fullName evidence="1">Glycoside hydrolase family 25 protein</fullName>
    </submittedName>
</protein>
<gene>
    <name evidence="1" type="ORF">BV22DRAFT_569421</name>
</gene>
<sequence>MRLATFVAFLAISTTASPVEKRADAFGIDISSHQGSNIKWSTLKSHGISFAYVKATEGRNYVNPYFKNHYDGAKKAGLLHGPFHFARPSASSGSAQASYFISHGGSWSADGHTLPGALDLEGGCAGLTKSAMVSWIKSFSSQYHSSEKRYPVLYITTNWWKSCTGNSAAFGSSHPLWLASWASSMGPLPAGWRSAAIWQYSKETGSTPGDQDRVSGGSAALKKLALGH</sequence>
<keyword evidence="1" id="KW-0378">Hydrolase</keyword>
<reference evidence="1" key="1">
    <citation type="journal article" date="2021" name="New Phytol.">
        <title>Evolutionary innovations through gain and loss of genes in the ectomycorrhizal Boletales.</title>
        <authorList>
            <person name="Wu G."/>
            <person name="Miyauchi S."/>
            <person name="Morin E."/>
            <person name="Kuo A."/>
            <person name="Drula E."/>
            <person name="Varga T."/>
            <person name="Kohler A."/>
            <person name="Feng B."/>
            <person name="Cao Y."/>
            <person name="Lipzen A."/>
            <person name="Daum C."/>
            <person name="Hundley H."/>
            <person name="Pangilinan J."/>
            <person name="Johnson J."/>
            <person name="Barry K."/>
            <person name="LaButti K."/>
            <person name="Ng V."/>
            <person name="Ahrendt S."/>
            <person name="Min B."/>
            <person name="Choi I.G."/>
            <person name="Park H."/>
            <person name="Plett J.M."/>
            <person name="Magnuson J."/>
            <person name="Spatafora J.W."/>
            <person name="Nagy L.G."/>
            <person name="Henrissat B."/>
            <person name="Grigoriev I.V."/>
            <person name="Yang Z.L."/>
            <person name="Xu J."/>
            <person name="Martin F.M."/>
        </authorList>
    </citation>
    <scope>NUCLEOTIDE SEQUENCE</scope>
    <source>
        <strain evidence="1">KUC20120723A-06</strain>
    </source>
</reference>
<dbReference type="EMBL" id="MU266447">
    <property type="protein sequence ID" value="KAH7923615.1"/>
    <property type="molecule type" value="Genomic_DNA"/>
</dbReference>
<accession>A0ACB8BE35</accession>
<dbReference type="Proteomes" id="UP000790709">
    <property type="component" value="Unassembled WGS sequence"/>
</dbReference>
<organism evidence="1 2">
    <name type="scientific">Leucogyrophana mollusca</name>
    <dbReference type="NCBI Taxonomy" id="85980"/>
    <lineage>
        <taxon>Eukaryota</taxon>
        <taxon>Fungi</taxon>
        <taxon>Dikarya</taxon>
        <taxon>Basidiomycota</taxon>
        <taxon>Agaricomycotina</taxon>
        <taxon>Agaricomycetes</taxon>
        <taxon>Agaricomycetidae</taxon>
        <taxon>Boletales</taxon>
        <taxon>Boletales incertae sedis</taxon>
        <taxon>Leucogyrophana</taxon>
    </lineage>
</organism>
<keyword evidence="2" id="KW-1185">Reference proteome</keyword>
<evidence type="ECO:0000313" key="2">
    <source>
        <dbReference type="Proteomes" id="UP000790709"/>
    </source>
</evidence>
<evidence type="ECO:0000313" key="1">
    <source>
        <dbReference type="EMBL" id="KAH7923615.1"/>
    </source>
</evidence>
<comment type="caution">
    <text evidence="1">The sequence shown here is derived from an EMBL/GenBank/DDBJ whole genome shotgun (WGS) entry which is preliminary data.</text>
</comment>
<name>A0ACB8BE35_9AGAM</name>
<proteinExistence type="predicted"/>